<evidence type="ECO:0000313" key="5">
    <source>
        <dbReference type="EMBL" id="KAG0515100.1"/>
    </source>
</evidence>
<keyword evidence="3" id="KW-0732">Signal</keyword>
<sequence length="85" mass="9617">MEKHTTRNDAIVFLSLLLLLGCFSIRAECRAAMDEMDIQYVPSHCIYTHDCHGQNQSTPSCYCCVHNIAQCYVDPGECQRKCSAK</sequence>
<feature type="domain" description="Meg" evidence="4">
    <location>
        <begin position="1"/>
        <end position="82"/>
    </location>
</feature>
<comment type="similarity">
    <text evidence="1">Belongs to the MEG family.</text>
</comment>
<proteinExistence type="inferred from homology"/>
<evidence type="ECO:0000256" key="3">
    <source>
        <dbReference type="SAM" id="SignalP"/>
    </source>
</evidence>
<feature type="chain" id="PRO_5037380520" description="Meg domain-containing protein" evidence="3">
    <location>
        <begin position="28"/>
        <end position="85"/>
    </location>
</feature>
<evidence type="ECO:0000256" key="1">
    <source>
        <dbReference type="ARBA" id="ARBA00010149"/>
    </source>
</evidence>
<evidence type="ECO:0000256" key="2">
    <source>
        <dbReference type="ARBA" id="ARBA00023157"/>
    </source>
</evidence>
<evidence type="ECO:0000313" key="6">
    <source>
        <dbReference type="Proteomes" id="UP000807115"/>
    </source>
</evidence>
<evidence type="ECO:0000259" key="4">
    <source>
        <dbReference type="Pfam" id="PF24153"/>
    </source>
</evidence>
<keyword evidence="2" id="KW-1015">Disulfide bond</keyword>
<name>A0A921Q6S2_SORBI</name>
<gene>
    <name evidence="5" type="ORF">BDA96_10G250200</name>
</gene>
<accession>A0A921Q6S2</accession>
<dbReference type="PROSITE" id="PS51257">
    <property type="entry name" value="PROKAR_LIPOPROTEIN"/>
    <property type="match status" value="1"/>
</dbReference>
<organism evidence="5 6">
    <name type="scientific">Sorghum bicolor</name>
    <name type="common">Sorghum</name>
    <name type="synonym">Sorghum vulgare</name>
    <dbReference type="NCBI Taxonomy" id="4558"/>
    <lineage>
        <taxon>Eukaryota</taxon>
        <taxon>Viridiplantae</taxon>
        <taxon>Streptophyta</taxon>
        <taxon>Embryophyta</taxon>
        <taxon>Tracheophyta</taxon>
        <taxon>Spermatophyta</taxon>
        <taxon>Magnoliopsida</taxon>
        <taxon>Liliopsida</taxon>
        <taxon>Poales</taxon>
        <taxon>Poaceae</taxon>
        <taxon>PACMAD clade</taxon>
        <taxon>Panicoideae</taxon>
        <taxon>Andropogonodae</taxon>
        <taxon>Andropogoneae</taxon>
        <taxon>Sorghinae</taxon>
        <taxon>Sorghum</taxon>
    </lineage>
</organism>
<protein>
    <recommendedName>
        <fullName evidence="4">Meg domain-containing protein</fullName>
    </recommendedName>
</protein>
<dbReference type="Proteomes" id="UP000807115">
    <property type="component" value="Chromosome 10"/>
</dbReference>
<reference evidence="5" key="1">
    <citation type="journal article" date="2019" name="BMC Genomics">
        <title>A new reference genome for Sorghum bicolor reveals high levels of sequence similarity between sweet and grain genotypes: implications for the genetics of sugar metabolism.</title>
        <authorList>
            <person name="Cooper E.A."/>
            <person name="Brenton Z.W."/>
            <person name="Flinn B.S."/>
            <person name="Jenkins J."/>
            <person name="Shu S."/>
            <person name="Flowers D."/>
            <person name="Luo F."/>
            <person name="Wang Y."/>
            <person name="Xia P."/>
            <person name="Barry K."/>
            <person name="Daum C."/>
            <person name="Lipzen A."/>
            <person name="Yoshinaga Y."/>
            <person name="Schmutz J."/>
            <person name="Saski C."/>
            <person name="Vermerris W."/>
            <person name="Kresovich S."/>
        </authorList>
    </citation>
    <scope>NUCLEOTIDE SEQUENCE</scope>
</reference>
<reference evidence="5" key="2">
    <citation type="submission" date="2020-10" db="EMBL/GenBank/DDBJ databases">
        <authorList>
            <person name="Cooper E.A."/>
            <person name="Brenton Z.W."/>
            <person name="Flinn B.S."/>
            <person name="Jenkins J."/>
            <person name="Shu S."/>
            <person name="Flowers D."/>
            <person name="Luo F."/>
            <person name="Wang Y."/>
            <person name="Xia P."/>
            <person name="Barry K."/>
            <person name="Daum C."/>
            <person name="Lipzen A."/>
            <person name="Yoshinaga Y."/>
            <person name="Schmutz J."/>
            <person name="Saski C."/>
            <person name="Vermerris W."/>
            <person name="Kresovich S."/>
        </authorList>
    </citation>
    <scope>NUCLEOTIDE SEQUENCE</scope>
</reference>
<dbReference type="Pfam" id="PF24153">
    <property type="entry name" value="Meg"/>
    <property type="match status" value="1"/>
</dbReference>
<dbReference type="AlphaFoldDB" id="A0A921Q6S2"/>
<dbReference type="Gramene" id="EER90043">
    <property type="protein sequence ID" value="EER90043"/>
    <property type="gene ID" value="SORBI_3010G191500"/>
</dbReference>
<dbReference type="InterPro" id="IPR056205">
    <property type="entry name" value="Meg"/>
</dbReference>
<feature type="signal peptide" evidence="3">
    <location>
        <begin position="1"/>
        <end position="27"/>
    </location>
</feature>
<dbReference type="OMA" id="HTTRNDA"/>
<comment type="caution">
    <text evidence="5">The sequence shown here is derived from an EMBL/GenBank/DDBJ whole genome shotgun (WGS) entry which is preliminary data.</text>
</comment>
<dbReference type="EMBL" id="CM027689">
    <property type="protein sequence ID" value="KAG0515100.1"/>
    <property type="molecule type" value="Genomic_DNA"/>
</dbReference>